<evidence type="ECO:0000256" key="2">
    <source>
        <dbReference type="ARBA" id="ARBA00022898"/>
    </source>
</evidence>
<keyword evidence="5" id="KW-1185">Reference proteome</keyword>
<comment type="cofactor">
    <cofactor evidence="1">
        <name>pyridoxal 5'-phosphate</name>
        <dbReference type="ChEBI" id="CHEBI:597326"/>
    </cofactor>
</comment>
<dbReference type="CDD" id="cd01561">
    <property type="entry name" value="CBS_like"/>
    <property type="match status" value="1"/>
</dbReference>
<dbReference type="EMBL" id="CP003096">
    <property type="protein sequence ID" value="AER67393.1"/>
    <property type="molecule type" value="Genomic_DNA"/>
</dbReference>
<dbReference type="AlphaFoldDB" id="G7V862"/>
<dbReference type="STRING" id="580340.Tlie_1671"/>
<dbReference type="SUPFAM" id="SSF53686">
    <property type="entry name" value="Tryptophan synthase beta subunit-like PLP-dependent enzymes"/>
    <property type="match status" value="1"/>
</dbReference>
<dbReference type="OrthoDB" id="9808024at2"/>
<feature type="domain" description="Tryptophan synthase beta chain-like PALP" evidence="3">
    <location>
        <begin position="7"/>
        <end position="305"/>
    </location>
</feature>
<evidence type="ECO:0000256" key="1">
    <source>
        <dbReference type="ARBA" id="ARBA00001933"/>
    </source>
</evidence>
<dbReference type="eggNOG" id="COG0031">
    <property type="taxonomic scope" value="Bacteria"/>
</dbReference>
<keyword evidence="2" id="KW-0663">Pyridoxal phosphate</keyword>
<dbReference type="InterPro" id="IPR036052">
    <property type="entry name" value="TrpB-like_PALP_sf"/>
</dbReference>
<evidence type="ECO:0000259" key="3">
    <source>
        <dbReference type="Pfam" id="PF00291"/>
    </source>
</evidence>
<organism evidence="4 5">
    <name type="scientific">Thermovirga lienii (strain ATCC BAA-1197 / DSM 17291 / Cas60314)</name>
    <dbReference type="NCBI Taxonomy" id="580340"/>
    <lineage>
        <taxon>Bacteria</taxon>
        <taxon>Thermotogati</taxon>
        <taxon>Synergistota</taxon>
        <taxon>Synergistia</taxon>
        <taxon>Synergistales</taxon>
        <taxon>Thermovirgaceae</taxon>
        <taxon>Thermovirga</taxon>
    </lineage>
</organism>
<dbReference type="Gene3D" id="3.40.50.1100">
    <property type="match status" value="2"/>
</dbReference>
<accession>G7V862</accession>
<sequence>MLYESVLGAIGNTPVVKLSRLCKAWELEGQLFAKLENLNPGYSKKDRIALSIIEEAEASGMLSPGQPVVELTSGNTGTGLAIVCAVKGYPFVAVMSKGNSMERARMMKALGAEVVLVDQAPGSIPGQVSGEDLALVEAKTQEIVNELGAFRADQFVLEANAKAHELHTGEELWQDLDGQIDAFVDFVGTAGTFVGCARALKKHDPGIRCYLIEPASAPYLAGGEIRNPNHKIQGGGYCRDLPLLDPSLVDEYLTVTDDEAIEGARALAEIEGIFGGFSTGAHVFAAARLLRGKEKGNNIAFLVCDSGLKYLSTDLYV</sequence>
<dbReference type="GO" id="GO:1901605">
    <property type="term" value="P:alpha-amino acid metabolic process"/>
    <property type="evidence" value="ECO:0007669"/>
    <property type="project" value="UniProtKB-ARBA"/>
</dbReference>
<dbReference type="PANTHER" id="PTHR10314">
    <property type="entry name" value="CYSTATHIONINE BETA-SYNTHASE"/>
    <property type="match status" value="1"/>
</dbReference>
<evidence type="ECO:0000313" key="5">
    <source>
        <dbReference type="Proteomes" id="UP000005868"/>
    </source>
</evidence>
<dbReference type="InterPro" id="IPR050214">
    <property type="entry name" value="Cys_Synth/Cystath_Beta-Synth"/>
</dbReference>
<reference evidence="4 5" key="2">
    <citation type="journal article" date="2012" name="Stand. Genomic Sci.">
        <title>Genome sequence of the moderately thermophilic, amino-acid-degrading and sulfur-reducing bacterium Thermovirga lienii type strain (Cas60314(T)).</title>
        <authorList>
            <person name="Goker M."/>
            <person name="Saunders E."/>
            <person name="Lapidus A."/>
            <person name="Nolan M."/>
            <person name="Lucas S."/>
            <person name="Hammon N."/>
            <person name="Deshpande S."/>
            <person name="Cheng J.F."/>
            <person name="Han C."/>
            <person name="Tapia R."/>
            <person name="Goodwin L.A."/>
            <person name="Pitluck S."/>
            <person name="Liolios K."/>
            <person name="Mavromatis K."/>
            <person name="Pagani I."/>
            <person name="Ivanova N."/>
            <person name="Mikhailova N."/>
            <person name="Pati A."/>
            <person name="Chen A."/>
            <person name="Palaniappan K."/>
            <person name="Land M."/>
            <person name="Chang Y.J."/>
            <person name="Jeffries C.D."/>
            <person name="Brambilla E.M."/>
            <person name="Rohde M."/>
            <person name="Spring S."/>
            <person name="Detter J.C."/>
            <person name="Woyke T."/>
            <person name="Bristow J."/>
            <person name="Eisen J.A."/>
            <person name="Markowitz V."/>
            <person name="Hugenholtz P."/>
            <person name="Kyrpides N.C."/>
            <person name="Klenk H.P."/>
        </authorList>
    </citation>
    <scope>NUCLEOTIDE SEQUENCE [LARGE SCALE GENOMIC DNA]</scope>
    <source>
        <strain evidence="5">ATCC BAA-1197 / DSM 17291 / Cas60314</strain>
    </source>
</reference>
<dbReference type="KEGG" id="tli:Tlie_1671"/>
<reference evidence="5" key="1">
    <citation type="submission" date="2011-10" db="EMBL/GenBank/DDBJ databases">
        <title>The complete genome of chromosome of Thermovirga lienii DSM 17291.</title>
        <authorList>
            <consortium name="US DOE Joint Genome Institute (JGI-PGF)"/>
            <person name="Lucas S."/>
            <person name="Copeland A."/>
            <person name="Lapidus A."/>
            <person name="Glavina del Rio T."/>
            <person name="Dalin E."/>
            <person name="Tice H."/>
            <person name="Bruce D."/>
            <person name="Goodwin L."/>
            <person name="Pitluck S."/>
            <person name="Peters L."/>
            <person name="Mikhailova N."/>
            <person name="Saunders E."/>
            <person name="Kyrpides N."/>
            <person name="Mavromatis K."/>
            <person name="Ivanova N."/>
            <person name="Last F.I."/>
            <person name="Brettin T."/>
            <person name="Detter J.C."/>
            <person name="Han C."/>
            <person name="Larimer F."/>
            <person name="Land M."/>
            <person name="Hauser L."/>
            <person name="Markowitz V."/>
            <person name="Cheng J.-F."/>
            <person name="Hugenholtz P."/>
            <person name="Woyke T."/>
            <person name="Wu D."/>
            <person name="Spring S."/>
            <person name="Schroeder M."/>
            <person name="Brambilla E.-M."/>
            <person name="Klenk H.-P."/>
            <person name="Eisen J.A."/>
        </authorList>
    </citation>
    <scope>NUCLEOTIDE SEQUENCE [LARGE SCALE GENOMIC DNA]</scope>
    <source>
        <strain evidence="5">ATCC BAA-1197 / DSM 17291 / Cas60314</strain>
    </source>
</reference>
<dbReference type="Proteomes" id="UP000005868">
    <property type="component" value="Chromosome"/>
</dbReference>
<name>G7V862_THELD</name>
<evidence type="ECO:0000313" key="4">
    <source>
        <dbReference type="EMBL" id="AER67393.1"/>
    </source>
</evidence>
<proteinExistence type="predicted"/>
<dbReference type="HOGENOM" id="CLU_021018_1_0_0"/>
<gene>
    <name evidence="4" type="ordered locus">Tlie_1671</name>
</gene>
<protein>
    <submittedName>
        <fullName evidence="4">Pyridoxal-5'-phosphate-dependent protein beta subunit</fullName>
    </submittedName>
</protein>
<dbReference type="Pfam" id="PF00291">
    <property type="entry name" value="PALP"/>
    <property type="match status" value="1"/>
</dbReference>
<dbReference type="InterPro" id="IPR001926">
    <property type="entry name" value="TrpB-like_PALP"/>
</dbReference>